<evidence type="ECO:0000313" key="2">
    <source>
        <dbReference type="Proteomes" id="UP000190897"/>
    </source>
</evidence>
<dbReference type="OrthoDB" id="982178at2"/>
<dbReference type="EMBL" id="FUZA01000008">
    <property type="protein sequence ID" value="SKC15406.1"/>
    <property type="molecule type" value="Genomic_DNA"/>
</dbReference>
<reference evidence="2" key="1">
    <citation type="submission" date="2017-02" db="EMBL/GenBank/DDBJ databases">
        <authorList>
            <person name="Varghese N."/>
            <person name="Submissions S."/>
        </authorList>
    </citation>
    <scope>NUCLEOTIDE SEQUENCE [LARGE SCALE GENOMIC DNA]</scope>
    <source>
        <strain evidence="2">DSM 22270</strain>
    </source>
</reference>
<evidence type="ECO:0000313" key="1">
    <source>
        <dbReference type="EMBL" id="SKC15406.1"/>
    </source>
</evidence>
<accession>A0A1T5H429</accession>
<keyword evidence="2" id="KW-1185">Reference proteome</keyword>
<dbReference type="Proteomes" id="UP000190897">
    <property type="component" value="Unassembled WGS sequence"/>
</dbReference>
<dbReference type="PROSITE" id="PS51257">
    <property type="entry name" value="PROKAR_LIPOPROTEIN"/>
    <property type="match status" value="1"/>
</dbReference>
<dbReference type="STRING" id="651661.SAMN05660293_04847"/>
<protein>
    <recommendedName>
        <fullName evidence="3">Lipoprotein</fullName>
    </recommendedName>
</protein>
<sequence length="193" mass="21314">MKKILAFAALIVVMAGCDTGNRVENTKALSNEINASKIKRVTNTQLIYSADAWGKKIAKIAEKALSNELEKHPEKAGELCQNLAGIPVIGALEKEYGVKVELLDLTDLKNPELAPKERELLDAYLYSAKSKSVASDNLQQLSDTSLVYNAPIPAESLICKSCLPEDETPFAVWRLLFNKKDIIRKLDAKQLKD</sequence>
<proteinExistence type="predicted"/>
<name>A0A1T5H429_9BACT</name>
<evidence type="ECO:0008006" key="3">
    <source>
        <dbReference type="Google" id="ProtNLM"/>
    </source>
</evidence>
<dbReference type="AlphaFoldDB" id="A0A1T5H429"/>
<gene>
    <name evidence="1" type="ORF">SAMN05660293_04847</name>
</gene>
<organism evidence="1 2">
    <name type="scientific">Dyadobacter psychrophilus</name>
    <dbReference type="NCBI Taxonomy" id="651661"/>
    <lineage>
        <taxon>Bacteria</taxon>
        <taxon>Pseudomonadati</taxon>
        <taxon>Bacteroidota</taxon>
        <taxon>Cytophagia</taxon>
        <taxon>Cytophagales</taxon>
        <taxon>Spirosomataceae</taxon>
        <taxon>Dyadobacter</taxon>
    </lineage>
</organism>
<dbReference type="RefSeq" id="WP_082217303.1">
    <property type="nucleotide sequence ID" value="NZ_FUZA01000008.1"/>
</dbReference>